<feature type="transmembrane region" description="Helical" evidence="1">
    <location>
        <begin position="50"/>
        <end position="72"/>
    </location>
</feature>
<accession>A0A7S6WQ82</accession>
<sequence>MKFKATKKSFLCIILIIDIISLIPSPFIFVASMMSAAGGNEINFKDPYEIIIRLLWLLSAYYPVYIILSYIIGRNLLIKKNKKAGYFLCILSVFMALFVIFLIVWLFVKSNMST</sequence>
<dbReference type="EMBL" id="CP061839">
    <property type="protein sequence ID" value="QOW60722.1"/>
    <property type="molecule type" value="Genomic_DNA"/>
</dbReference>
<dbReference type="Proteomes" id="UP000593915">
    <property type="component" value="Chromosome"/>
</dbReference>
<keyword evidence="1" id="KW-0812">Transmembrane</keyword>
<feature type="transmembrane region" description="Helical" evidence="1">
    <location>
        <begin position="12"/>
        <end position="38"/>
    </location>
</feature>
<organism evidence="2 3">
    <name type="scientific">Treponema pedis</name>
    <dbReference type="NCBI Taxonomy" id="409322"/>
    <lineage>
        <taxon>Bacteria</taxon>
        <taxon>Pseudomonadati</taxon>
        <taxon>Spirochaetota</taxon>
        <taxon>Spirochaetia</taxon>
        <taxon>Spirochaetales</taxon>
        <taxon>Treponemataceae</taxon>
        <taxon>Treponema</taxon>
    </lineage>
</organism>
<dbReference type="AlphaFoldDB" id="A0A7S6WQ82"/>
<protein>
    <submittedName>
        <fullName evidence="2">Uncharacterized protein</fullName>
    </submittedName>
</protein>
<feature type="transmembrane region" description="Helical" evidence="1">
    <location>
        <begin position="84"/>
        <end position="108"/>
    </location>
</feature>
<keyword evidence="1" id="KW-1133">Transmembrane helix</keyword>
<gene>
    <name evidence="2" type="ORF">IFE08_13170</name>
</gene>
<reference evidence="2 3" key="1">
    <citation type="submission" date="2020-09" db="EMBL/GenBank/DDBJ databases">
        <title>Characterization of Treponema spp. from bovine digital dermatitis in Korea.</title>
        <authorList>
            <person name="Espiritu H.M."/>
            <person name="Cho Y.I."/>
            <person name="Mamuad L."/>
        </authorList>
    </citation>
    <scope>NUCLEOTIDE SEQUENCE [LARGE SCALE GENOMIC DNA]</scope>
    <source>
        <strain evidence="2 3">KS1</strain>
    </source>
</reference>
<evidence type="ECO:0000313" key="2">
    <source>
        <dbReference type="EMBL" id="QOW60722.1"/>
    </source>
</evidence>
<evidence type="ECO:0000256" key="1">
    <source>
        <dbReference type="SAM" id="Phobius"/>
    </source>
</evidence>
<name>A0A7S6WQ82_9SPIR</name>
<evidence type="ECO:0000313" key="3">
    <source>
        <dbReference type="Proteomes" id="UP000593915"/>
    </source>
</evidence>
<dbReference type="RefSeq" id="WP_024470243.1">
    <property type="nucleotide sequence ID" value="NZ_CP061839.1"/>
</dbReference>
<keyword evidence="1" id="KW-0472">Membrane</keyword>
<proteinExistence type="predicted"/>